<evidence type="ECO:0000313" key="2">
    <source>
        <dbReference type="Proteomes" id="UP001181693"/>
    </source>
</evidence>
<dbReference type="AlphaFoldDB" id="A0AAV3AGP6"/>
<protein>
    <submittedName>
        <fullName evidence="1">Uncharacterized protein</fullName>
    </submittedName>
</protein>
<accession>A0AAV3AGP6</accession>
<organism evidence="1 2">
    <name type="scientific">Pyxicephalus adspersus</name>
    <name type="common">African bullfrog</name>
    <dbReference type="NCBI Taxonomy" id="30357"/>
    <lineage>
        <taxon>Eukaryota</taxon>
        <taxon>Metazoa</taxon>
        <taxon>Chordata</taxon>
        <taxon>Craniata</taxon>
        <taxon>Vertebrata</taxon>
        <taxon>Euteleostomi</taxon>
        <taxon>Amphibia</taxon>
        <taxon>Batrachia</taxon>
        <taxon>Anura</taxon>
        <taxon>Neobatrachia</taxon>
        <taxon>Ranoidea</taxon>
        <taxon>Pyxicephalidae</taxon>
        <taxon>Pyxicephalinae</taxon>
        <taxon>Pyxicephalus</taxon>
    </lineage>
</organism>
<keyword evidence="2" id="KW-1185">Reference proteome</keyword>
<dbReference type="Proteomes" id="UP001181693">
    <property type="component" value="Unassembled WGS sequence"/>
</dbReference>
<dbReference type="EMBL" id="DYDO01000006">
    <property type="protein sequence ID" value="DBA23237.1"/>
    <property type="molecule type" value="Genomic_DNA"/>
</dbReference>
<reference evidence="1" key="1">
    <citation type="thesis" date="2020" institute="ProQuest LLC" country="789 East Eisenhower Parkway, Ann Arbor, MI, USA">
        <title>Comparative Genomics and Chromosome Evolution.</title>
        <authorList>
            <person name="Mudd A.B."/>
        </authorList>
    </citation>
    <scope>NUCLEOTIDE SEQUENCE</scope>
    <source>
        <strain evidence="1">1538</strain>
        <tissue evidence="1">Blood</tissue>
    </source>
</reference>
<gene>
    <name evidence="1" type="ORF">GDO54_014170</name>
</gene>
<name>A0AAV3AGP6_PYXAD</name>
<proteinExistence type="predicted"/>
<comment type="caution">
    <text evidence="1">The sequence shown here is derived from an EMBL/GenBank/DDBJ whole genome shotgun (WGS) entry which is preliminary data.</text>
</comment>
<evidence type="ECO:0000313" key="1">
    <source>
        <dbReference type="EMBL" id="DBA23237.1"/>
    </source>
</evidence>
<sequence length="87" mass="10150">MWACSHSVLASSREAGISKVRRIFAEGKLPEPFCNNYLPDWTLWHFSYSEMLNNHVKRGVYTCITWGEVRLHSFQCDISNVGLYKYC</sequence>